<feature type="domain" description="Alpha-L-rhamnosidase concanavalin-like" evidence="4">
    <location>
        <begin position="304"/>
        <end position="404"/>
    </location>
</feature>
<dbReference type="EMBL" id="VUNS01000006">
    <property type="protein sequence ID" value="MST96888.1"/>
    <property type="molecule type" value="Genomic_DNA"/>
</dbReference>
<sequence>MSIFHVTGLRAEGLIDPLGIDVRNPELSWRPGTEQKAWRVRAAAVAAELETGPYLWDSGWVEGSRSHHHPYGGAPLESRERVFWQVRIRNGRDELSAWSEPAFFEAGLLEEKDWVCVWNGMPGAWSGFARYFQSKFNAPEQVKTARLYISGLGWFEAYLNGRRLGDAVLDPAPTDCSKSVIYRVFDLAGMLAPGENVLAVHAGGGWHVSPIVRCQVELDGEVVAKTRPFGFLCGPSAITRNSIYGGEEYDARLEPDSGWMLPGGPALPPGRGSCRVDPPAGKMRGAMAEPIRELMELPVRSWQALPDGRFVADFGQNFAGYCRLKVKAPAGTRITLRFAEYCNEDGSVNQDNLLGDHAVDAYTACGAEEGEAWKPRFTYHGFRYVEVAGLPAAPEAETLTGIAVGTDCRPVGRFRTDNGLLNRIETMVQWTERSNLHGVPTDCPQRTERMGWLNDMMARCECALFHFDEANLLRKWLRDIAEAQDPETGFVPMTAPCHWTPDKVDPVCSSFVESAWNLHLYCGERMLLRELFPNFLAWCRCMENAAENHILIDGGEIGDWVPPVEFCPPGRCRSGLVPPELVSTALYGYAVSLTAKIAAFLGEEESEAALKLQFAAIRDAFHRRFHRGEGRYESGSQAAYCYALYCGMVPEELRKSAFAHLVERFEADGRKLTTGNIGTKYLLEILSESGRADLVFGMVNSTEYPGWGYMLANGATTLWERWEKATGSGMNSHNHPMLGSVGGWFYKYLAGIRPLPDSDGFDRFGLAPCFVEGLNEVEAQYDSFAGTIRSRWKREGDRIVWEFSVPPNSCAAVRQSDGTVRHYGAGEHTLVISRA</sequence>
<evidence type="ECO:0000256" key="1">
    <source>
        <dbReference type="ARBA" id="ARBA00001445"/>
    </source>
</evidence>
<protein>
    <recommendedName>
        <fullName evidence="2">alpha-L-rhamnosidase</fullName>
        <ecNumber evidence="2">3.2.1.40</ecNumber>
    </recommendedName>
</protein>
<dbReference type="AlphaFoldDB" id="A0A844G2X6"/>
<evidence type="ECO:0000259" key="7">
    <source>
        <dbReference type="Pfam" id="PF17390"/>
    </source>
</evidence>
<name>A0A844G2X6_9BACT</name>
<feature type="domain" description="Alpha-L-rhamnosidase C-terminal" evidence="7">
    <location>
        <begin position="751"/>
        <end position="813"/>
    </location>
</feature>
<comment type="catalytic activity">
    <reaction evidence="1">
        <text>Hydrolysis of terminal non-reducing alpha-L-rhamnose residues in alpha-L-rhamnosides.</text>
        <dbReference type="EC" id="3.2.1.40"/>
    </reaction>
</comment>
<comment type="caution">
    <text evidence="8">The sequence shown here is derived from an EMBL/GenBank/DDBJ whole genome shotgun (WGS) entry which is preliminary data.</text>
</comment>
<dbReference type="Pfam" id="PF05592">
    <property type="entry name" value="Bac_rhamnosid"/>
    <property type="match status" value="1"/>
</dbReference>
<accession>A0A844G2X6</accession>
<dbReference type="SUPFAM" id="SSF48208">
    <property type="entry name" value="Six-hairpin glycosidases"/>
    <property type="match status" value="1"/>
</dbReference>
<evidence type="ECO:0000259" key="4">
    <source>
        <dbReference type="Pfam" id="PF05592"/>
    </source>
</evidence>
<dbReference type="Gene3D" id="2.60.120.260">
    <property type="entry name" value="Galactose-binding domain-like"/>
    <property type="match status" value="2"/>
</dbReference>
<dbReference type="RefSeq" id="WP_154417674.1">
    <property type="nucleotide sequence ID" value="NZ_VUNS01000006.1"/>
</dbReference>
<dbReference type="InterPro" id="IPR008928">
    <property type="entry name" value="6-hairpin_glycosidase_sf"/>
</dbReference>
<dbReference type="PIRSF" id="PIRSF010631">
    <property type="entry name" value="A-rhamnsds"/>
    <property type="match status" value="1"/>
</dbReference>
<dbReference type="InterPro" id="IPR035398">
    <property type="entry name" value="Bac_rhamnosid_C"/>
</dbReference>
<dbReference type="InterPro" id="IPR012341">
    <property type="entry name" value="6hp_glycosidase-like_sf"/>
</dbReference>
<dbReference type="GO" id="GO:0005975">
    <property type="term" value="P:carbohydrate metabolic process"/>
    <property type="evidence" value="ECO:0007669"/>
    <property type="project" value="InterPro"/>
</dbReference>
<dbReference type="InterPro" id="IPR008902">
    <property type="entry name" value="Rhamnosid_concanavalin"/>
</dbReference>
<dbReference type="PANTHER" id="PTHR33307">
    <property type="entry name" value="ALPHA-RHAMNOSIDASE (EUROFUNG)"/>
    <property type="match status" value="1"/>
</dbReference>
<evidence type="ECO:0000256" key="3">
    <source>
        <dbReference type="ARBA" id="ARBA00022801"/>
    </source>
</evidence>
<dbReference type="EC" id="3.2.1.40" evidence="2"/>
<dbReference type="InterPro" id="IPR035396">
    <property type="entry name" value="Bac_rhamnosid6H"/>
</dbReference>
<dbReference type="Proteomes" id="UP000435649">
    <property type="component" value="Unassembled WGS sequence"/>
</dbReference>
<evidence type="ECO:0000313" key="8">
    <source>
        <dbReference type="EMBL" id="MST96888.1"/>
    </source>
</evidence>
<dbReference type="Gene3D" id="1.50.10.10">
    <property type="match status" value="1"/>
</dbReference>
<evidence type="ECO:0000259" key="5">
    <source>
        <dbReference type="Pfam" id="PF08531"/>
    </source>
</evidence>
<dbReference type="Pfam" id="PF25788">
    <property type="entry name" value="Ig_Rha78A_N"/>
    <property type="match status" value="1"/>
</dbReference>
<dbReference type="Gene3D" id="2.60.420.10">
    <property type="entry name" value="Maltose phosphorylase, domain 3"/>
    <property type="match status" value="1"/>
</dbReference>
<dbReference type="GO" id="GO:0030596">
    <property type="term" value="F:alpha-L-rhamnosidase activity"/>
    <property type="evidence" value="ECO:0007669"/>
    <property type="project" value="UniProtKB-EC"/>
</dbReference>
<dbReference type="Pfam" id="PF17389">
    <property type="entry name" value="Bac_rhamnosid6H"/>
    <property type="match status" value="1"/>
</dbReference>
<evidence type="ECO:0000256" key="2">
    <source>
        <dbReference type="ARBA" id="ARBA00012652"/>
    </source>
</evidence>
<feature type="domain" description="Bacterial alpha-L-rhamnosidase N-terminal" evidence="5">
    <location>
        <begin position="141"/>
        <end position="208"/>
    </location>
</feature>
<reference evidence="8 9" key="1">
    <citation type="submission" date="2019-08" db="EMBL/GenBank/DDBJ databases">
        <title>In-depth cultivation of the pig gut microbiome towards novel bacterial diversity and tailored functional studies.</title>
        <authorList>
            <person name="Wylensek D."/>
            <person name="Hitch T.C.A."/>
            <person name="Clavel T."/>
        </authorList>
    </citation>
    <scope>NUCLEOTIDE SEQUENCE [LARGE SCALE GENOMIC DNA]</scope>
    <source>
        <strain evidence="8 9">BBE-744-WT-12</strain>
    </source>
</reference>
<dbReference type="Pfam" id="PF17390">
    <property type="entry name" value="Bac_rhamnosid_C"/>
    <property type="match status" value="1"/>
</dbReference>
<dbReference type="PANTHER" id="PTHR33307:SF6">
    <property type="entry name" value="ALPHA-RHAMNOSIDASE (EUROFUNG)-RELATED"/>
    <property type="match status" value="1"/>
</dbReference>
<gene>
    <name evidence="8" type="ORF">FYJ85_07480</name>
</gene>
<proteinExistence type="predicted"/>
<organism evidence="8 9">
    <name type="scientific">Victivallis lenta</name>
    <dbReference type="NCBI Taxonomy" id="2606640"/>
    <lineage>
        <taxon>Bacteria</taxon>
        <taxon>Pseudomonadati</taxon>
        <taxon>Lentisphaerota</taxon>
        <taxon>Lentisphaeria</taxon>
        <taxon>Victivallales</taxon>
        <taxon>Victivallaceae</taxon>
        <taxon>Victivallis</taxon>
    </lineage>
</organism>
<dbReference type="InterPro" id="IPR013737">
    <property type="entry name" value="Bac_rhamnosid_N"/>
</dbReference>
<dbReference type="Pfam" id="PF08531">
    <property type="entry name" value="Bac_rhamnosid_N"/>
    <property type="match status" value="1"/>
</dbReference>
<evidence type="ECO:0000259" key="6">
    <source>
        <dbReference type="Pfam" id="PF17389"/>
    </source>
</evidence>
<keyword evidence="9" id="KW-1185">Reference proteome</keyword>
<feature type="domain" description="Alpha-L-rhamnosidase six-hairpin glycosidase" evidence="6">
    <location>
        <begin position="411"/>
        <end position="748"/>
    </location>
</feature>
<dbReference type="Gene3D" id="2.60.40.10">
    <property type="entry name" value="Immunoglobulins"/>
    <property type="match status" value="1"/>
</dbReference>
<keyword evidence="3" id="KW-0378">Hydrolase</keyword>
<evidence type="ECO:0000313" key="9">
    <source>
        <dbReference type="Proteomes" id="UP000435649"/>
    </source>
</evidence>
<dbReference type="InterPro" id="IPR016007">
    <property type="entry name" value="Alpha_rhamnosid"/>
</dbReference>
<dbReference type="InterPro" id="IPR013783">
    <property type="entry name" value="Ig-like_fold"/>
</dbReference>